<dbReference type="InterPro" id="IPR050129">
    <property type="entry name" value="Zn_alcohol_dh"/>
</dbReference>
<dbReference type="InterPro" id="IPR011032">
    <property type="entry name" value="GroES-like_sf"/>
</dbReference>
<accession>A0AAD1EMP8</accession>
<dbReference type="Pfam" id="PF08240">
    <property type="entry name" value="ADH_N"/>
    <property type="match status" value="1"/>
</dbReference>
<dbReference type="AlphaFoldDB" id="A0AAD1EMP8"/>
<dbReference type="PROSITE" id="PS00059">
    <property type="entry name" value="ADH_ZINC"/>
    <property type="match status" value="1"/>
</dbReference>
<evidence type="ECO:0000256" key="4">
    <source>
        <dbReference type="ARBA" id="ARBA00023002"/>
    </source>
</evidence>
<evidence type="ECO:0000256" key="3">
    <source>
        <dbReference type="ARBA" id="ARBA00022833"/>
    </source>
</evidence>
<keyword evidence="4" id="KW-0560">Oxidoreductase</keyword>
<organism evidence="8 9">
    <name type="scientific">Rathayibacter iranicus</name>
    <dbReference type="NCBI Taxonomy" id="59737"/>
    <lineage>
        <taxon>Bacteria</taxon>
        <taxon>Bacillati</taxon>
        <taxon>Actinomycetota</taxon>
        <taxon>Actinomycetes</taxon>
        <taxon>Micrococcales</taxon>
        <taxon>Microbacteriaceae</taxon>
        <taxon>Rathayibacter</taxon>
    </lineage>
</organism>
<dbReference type="PANTHER" id="PTHR43401">
    <property type="entry name" value="L-THREONINE 3-DEHYDROGENASE"/>
    <property type="match status" value="1"/>
</dbReference>
<keyword evidence="6" id="KW-0472">Membrane</keyword>
<dbReference type="InterPro" id="IPR036291">
    <property type="entry name" value="NAD(P)-bd_dom_sf"/>
</dbReference>
<protein>
    <submittedName>
        <fullName evidence="8">Alcohol dehydrogenase</fullName>
    </submittedName>
</protein>
<keyword evidence="3 5" id="KW-0862">Zinc</keyword>
<dbReference type="Gene3D" id="3.90.180.10">
    <property type="entry name" value="Medium-chain alcohol dehydrogenases, catalytic domain"/>
    <property type="match status" value="1"/>
</dbReference>
<dbReference type="SMART" id="SM00829">
    <property type="entry name" value="PKS_ER"/>
    <property type="match status" value="1"/>
</dbReference>
<evidence type="ECO:0000256" key="2">
    <source>
        <dbReference type="ARBA" id="ARBA00022723"/>
    </source>
</evidence>
<feature type="domain" description="Enoyl reductase (ER)" evidence="7">
    <location>
        <begin position="11"/>
        <end position="342"/>
    </location>
</feature>
<dbReference type="InterPro" id="IPR013149">
    <property type="entry name" value="ADH-like_C"/>
</dbReference>
<evidence type="ECO:0000256" key="5">
    <source>
        <dbReference type="RuleBase" id="RU361277"/>
    </source>
</evidence>
<comment type="similarity">
    <text evidence="5">Belongs to the zinc-containing alcohol dehydrogenase family.</text>
</comment>
<dbReference type="GO" id="GO:0016491">
    <property type="term" value="F:oxidoreductase activity"/>
    <property type="evidence" value="ECO:0007669"/>
    <property type="project" value="UniProtKB-KW"/>
</dbReference>
<evidence type="ECO:0000256" key="6">
    <source>
        <dbReference type="SAM" id="Phobius"/>
    </source>
</evidence>
<evidence type="ECO:0000313" key="8">
    <source>
        <dbReference type="EMBL" id="AZZ55739.1"/>
    </source>
</evidence>
<dbReference type="PANTHER" id="PTHR43401:SF5">
    <property type="entry name" value="ALCOHOL DEHYDROGENASE-RELATED"/>
    <property type="match status" value="1"/>
</dbReference>
<evidence type="ECO:0000259" key="7">
    <source>
        <dbReference type="SMART" id="SM00829"/>
    </source>
</evidence>
<name>A0AAD1EMP8_9MICO</name>
<dbReference type="InterPro" id="IPR002328">
    <property type="entry name" value="ADH_Zn_CS"/>
</dbReference>
<dbReference type="Proteomes" id="UP000283946">
    <property type="component" value="Chromosome"/>
</dbReference>
<keyword evidence="2 5" id="KW-0479">Metal-binding</keyword>
<dbReference type="SUPFAM" id="SSF51735">
    <property type="entry name" value="NAD(P)-binding Rossmann-fold domains"/>
    <property type="match status" value="1"/>
</dbReference>
<gene>
    <name evidence="8" type="ORF">C7V51_07500</name>
</gene>
<dbReference type="Pfam" id="PF00107">
    <property type="entry name" value="ADH_zinc_N"/>
    <property type="match status" value="1"/>
</dbReference>
<dbReference type="InterPro" id="IPR013154">
    <property type="entry name" value="ADH-like_N"/>
</dbReference>
<dbReference type="InterPro" id="IPR020843">
    <property type="entry name" value="ER"/>
</dbReference>
<dbReference type="RefSeq" id="WP_104264240.1">
    <property type="nucleotide sequence ID" value="NZ_CP028130.1"/>
</dbReference>
<keyword evidence="6" id="KW-1133">Transmembrane helix</keyword>
<feature type="transmembrane region" description="Helical" evidence="6">
    <location>
        <begin position="168"/>
        <end position="190"/>
    </location>
</feature>
<dbReference type="GO" id="GO:0008270">
    <property type="term" value="F:zinc ion binding"/>
    <property type="evidence" value="ECO:0007669"/>
    <property type="project" value="InterPro"/>
</dbReference>
<sequence length="347" mass="35351">MRAVRYVDFEAPPEIVEVPDPVCPRDGVVVRVAATGVCRSDWHAWKGHDDSVVPPQISGHEFAGTVAEVGAEVVNFAVGDRVTAPFVFACGDCDQCHEGATQVCLRQQQPGFTLDGSHAEALVVPRADLNLVALPDAVGFVEAAGLGCRFGTAYHAVHARGRVARGEWVAVFGCGGVGLSAVLVALAAGARVIATDVSARALEVVAALGAVTVVAGDGAVEAILTATGGGVHLGIDAVGSRATAEASIAVLRPRGRHVQVGLLLDAEAAPAIPLGRVIAQELELLGSHGIARSEYAALLGEIVAGRLRLGDSVGRVIPFEDLPAALVAMDGPSASAGMTVAVAPTRS</sequence>
<evidence type="ECO:0000313" key="9">
    <source>
        <dbReference type="Proteomes" id="UP000283946"/>
    </source>
</evidence>
<comment type="cofactor">
    <cofactor evidence="1 5">
        <name>Zn(2+)</name>
        <dbReference type="ChEBI" id="CHEBI:29105"/>
    </cofactor>
</comment>
<dbReference type="SUPFAM" id="SSF50129">
    <property type="entry name" value="GroES-like"/>
    <property type="match status" value="1"/>
</dbReference>
<dbReference type="KEGG" id="ria:C7V51_07500"/>
<dbReference type="EMBL" id="CP028130">
    <property type="protein sequence ID" value="AZZ55739.1"/>
    <property type="molecule type" value="Genomic_DNA"/>
</dbReference>
<keyword evidence="6" id="KW-0812">Transmembrane</keyword>
<evidence type="ECO:0000256" key="1">
    <source>
        <dbReference type="ARBA" id="ARBA00001947"/>
    </source>
</evidence>
<proteinExistence type="inferred from homology"/>
<reference evidence="8 9" key="1">
    <citation type="submission" date="2018-03" db="EMBL/GenBank/DDBJ databases">
        <title>Bacteriophage NCPPB3778 and a type I-E CRISPR drive the evolution of the US Biological Select Agent, Rathayibacter toxicus.</title>
        <authorList>
            <person name="Davis E.W.II."/>
            <person name="Tabima J.F."/>
            <person name="Weisberg A.J."/>
            <person name="Dantas Lopes L."/>
            <person name="Wiseman M.S."/>
            <person name="Wiseman M.S."/>
            <person name="Pupko T."/>
            <person name="Belcher M.S."/>
            <person name="Sechler A.J."/>
            <person name="Tancos M.A."/>
            <person name="Schroeder B.K."/>
            <person name="Murray T.D."/>
            <person name="Luster D.G."/>
            <person name="Schneider W.L."/>
            <person name="Rogers E."/>
            <person name="Andreote F.D."/>
            <person name="Grunwald N.J."/>
            <person name="Putnam M.L."/>
            <person name="Chang J.H."/>
        </authorList>
    </citation>
    <scope>NUCLEOTIDE SEQUENCE [LARGE SCALE GENOMIC DNA]</scope>
    <source>
        <strain evidence="8 9">NCCPB 2253</strain>
    </source>
</reference>